<comment type="caution">
    <text evidence="2">The sequence shown here is derived from an EMBL/GenBank/DDBJ whole genome shotgun (WGS) entry which is preliminary data.</text>
</comment>
<gene>
    <name evidence="2" type="ORF">EYF80_030661</name>
</gene>
<sequence>MAAWPSAAILYTRALAQSNLTAKANSSADSHSSTVQPSRTMTPTGSRASRSSNTNQRRWYAVLRSPFLNRKPVLSGGESQVA</sequence>
<organism evidence="2 3">
    <name type="scientific">Liparis tanakae</name>
    <name type="common">Tanaka's snailfish</name>
    <dbReference type="NCBI Taxonomy" id="230148"/>
    <lineage>
        <taxon>Eukaryota</taxon>
        <taxon>Metazoa</taxon>
        <taxon>Chordata</taxon>
        <taxon>Craniata</taxon>
        <taxon>Vertebrata</taxon>
        <taxon>Euteleostomi</taxon>
        <taxon>Actinopterygii</taxon>
        <taxon>Neopterygii</taxon>
        <taxon>Teleostei</taxon>
        <taxon>Neoteleostei</taxon>
        <taxon>Acanthomorphata</taxon>
        <taxon>Eupercaria</taxon>
        <taxon>Perciformes</taxon>
        <taxon>Cottioidei</taxon>
        <taxon>Cottales</taxon>
        <taxon>Liparidae</taxon>
        <taxon>Liparis</taxon>
    </lineage>
</organism>
<evidence type="ECO:0000313" key="3">
    <source>
        <dbReference type="Proteomes" id="UP000314294"/>
    </source>
</evidence>
<name>A0A4Z2GZS5_9TELE</name>
<evidence type="ECO:0000256" key="1">
    <source>
        <dbReference type="SAM" id="MobiDB-lite"/>
    </source>
</evidence>
<accession>A0A4Z2GZS5</accession>
<keyword evidence="3" id="KW-1185">Reference proteome</keyword>
<dbReference type="AlphaFoldDB" id="A0A4Z2GZS5"/>
<reference evidence="2 3" key="1">
    <citation type="submission" date="2019-03" db="EMBL/GenBank/DDBJ databases">
        <title>First draft genome of Liparis tanakae, snailfish: a comprehensive survey of snailfish specific genes.</title>
        <authorList>
            <person name="Kim W."/>
            <person name="Song I."/>
            <person name="Jeong J.-H."/>
            <person name="Kim D."/>
            <person name="Kim S."/>
            <person name="Ryu S."/>
            <person name="Song J.Y."/>
            <person name="Lee S.K."/>
        </authorList>
    </citation>
    <scope>NUCLEOTIDE SEQUENCE [LARGE SCALE GENOMIC DNA]</scope>
    <source>
        <tissue evidence="2">Muscle</tissue>
    </source>
</reference>
<dbReference type="Proteomes" id="UP000314294">
    <property type="component" value="Unassembled WGS sequence"/>
</dbReference>
<feature type="region of interest" description="Disordered" evidence="1">
    <location>
        <begin position="21"/>
        <end position="57"/>
    </location>
</feature>
<evidence type="ECO:0000313" key="2">
    <source>
        <dbReference type="EMBL" id="TNN59127.1"/>
    </source>
</evidence>
<proteinExistence type="predicted"/>
<protein>
    <submittedName>
        <fullName evidence="2">Uncharacterized protein</fullName>
    </submittedName>
</protein>
<dbReference type="EMBL" id="SRLO01000363">
    <property type="protein sequence ID" value="TNN59127.1"/>
    <property type="molecule type" value="Genomic_DNA"/>
</dbReference>